<evidence type="ECO:0000313" key="2">
    <source>
        <dbReference type="EMBL" id="ARN82670.1"/>
    </source>
</evidence>
<dbReference type="Proteomes" id="UP000193978">
    <property type="component" value="Chromosome"/>
</dbReference>
<feature type="chain" id="PRO_5010852123" description="DUF2282 domain-containing protein" evidence="1">
    <location>
        <begin position="30"/>
        <end position="88"/>
    </location>
</feature>
<feature type="signal peptide" evidence="1">
    <location>
        <begin position="1"/>
        <end position="29"/>
    </location>
</feature>
<dbReference type="AlphaFoldDB" id="A0A1W6MYK1"/>
<reference evidence="2 3" key="1">
    <citation type="submission" date="2017-02" db="EMBL/GenBank/DDBJ databases">
        <authorList>
            <person name="Peterson S.W."/>
        </authorList>
    </citation>
    <scope>NUCLEOTIDE SEQUENCE [LARGE SCALE GENOMIC DNA]</scope>
    <source>
        <strain evidence="2 3">S285</strain>
    </source>
</reference>
<dbReference type="OrthoDB" id="5616300at2"/>
<dbReference type="EMBL" id="CP019948">
    <property type="protein sequence ID" value="ARN82670.1"/>
    <property type="molecule type" value="Genomic_DNA"/>
</dbReference>
<keyword evidence="1" id="KW-0732">Signal</keyword>
<proteinExistence type="predicted"/>
<evidence type="ECO:0008006" key="4">
    <source>
        <dbReference type="Google" id="ProtNLM"/>
    </source>
</evidence>
<evidence type="ECO:0000256" key="1">
    <source>
        <dbReference type="SAM" id="SignalP"/>
    </source>
</evidence>
<protein>
    <recommendedName>
        <fullName evidence="4">DUF2282 domain-containing protein</fullName>
    </recommendedName>
</protein>
<gene>
    <name evidence="2" type="ORF">B1812_17985</name>
</gene>
<organism evidence="2 3">
    <name type="scientific">Methylocystis bryophila</name>
    <dbReference type="NCBI Taxonomy" id="655015"/>
    <lineage>
        <taxon>Bacteria</taxon>
        <taxon>Pseudomonadati</taxon>
        <taxon>Pseudomonadota</taxon>
        <taxon>Alphaproteobacteria</taxon>
        <taxon>Hyphomicrobiales</taxon>
        <taxon>Methylocystaceae</taxon>
        <taxon>Methylocystis</taxon>
    </lineage>
</organism>
<accession>A0A1W6MYK1</accession>
<evidence type="ECO:0000313" key="3">
    <source>
        <dbReference type="Proteomes" id="UP000193978"/>
    </source>
</evidence>
<dbReference type="KEGG" id="mbry:B1812_17985"/>
<keyword evidence="3" id="KW-1185">Reference proteome</keyword>
<dbReference type="RefSeq" id="WP_085772802.1">
    <property type="nucleotide sequence ID" value="NZ_AP027149.1"/>
</dbReference>
<dbReference type="STRING" id="655015.B1812_17985"/>
<name>A0A1W6MYK1_9HYPH</name>
<sequence length="88" mass="8883">MKQVSRTGAALAVAAVSLALAAQATNASAAMSGKAGKVHCLGVNSCKAKSDCMTPKNSCKGMNECKGKGWLFMDSEAECTKGGGKVLD</sequence>